<gene>
    <name evidence="2" type="ORF">CWATWH0003_2582</name>
</gene>
<organism evidence="2 3">
    <name type="scientific">Crocosphaera watsonii WH 0003</name>
    <dbReference type="NCBI Taxonomy" id="423471"/>
    <lineage>
        <taxon>Bacteria</taxon>
        <taxon>Bacillati</taxon>
        <taxon>Cyanobacteriota</taxon>
        <taxon>Cyanophyceae</taxon>
        <taxon>Oscillatoriophycideae</taxon>
        <taxon>Chroococcales</taxon>
        <taxon>Aphanothecaceae</taxon>
        <taxon>Crocosphaera</taxon>
    </lineage>
</organism>
<dbReference type="Proteomes" id="UP000003477">
    <property type="component" value="Unassembled WGS sequence"/>
</dbReference>
<keyword evidence="1" id="KW-1133">Transmembrane helix</keyword>
<evidence type="ECO:0000313" key="2">
    <source>
        <dbReference type="EMBL" id="EHJ12750.1"/>
    </source>
</evidence>
<dbReference type="EMBL" id="AESD01000382">
    <property type="protein sequence ID" value="EHJ12750.1"/>
    <property type="molecule type" value="Genomic_DNA"/>
</dbReference>
<dbReference type="GeneID" id="88766242"/>
<comment type="caution">
    <text evidence="2">The sequence shown here is derived from an EMBL/GenBank/DDBJ whole genome shotgun (WGS) entry which is preliminary data.</text>
</comment>
<dbReference type="AlphaFoldDB" id="G5J517"/>
<sequence length="132" mass="15406">METVVELRAAKIPFIGFIAVHYWYVIIRGKQKDRWEVWQTQSLSQDSWGHLHKNLMPSENGVGNGASWCETIWTDTLGNKLAETIENSPIIYPYNYSYRYFPGPNSNTYVKWILKQANCDYRLSIKGIGQHY</sequence>
<dbReference type="RefSeq" id="WP_007305366.1">
    <property type="nucleotide sequence ID" value="NZ_AESD01000382.1"/>
</dbReference>
<evidence type="ECO:0000313" key="3">
    <source>
        <dbReference type="Proteomes" id="UP000003477"/>
    </source>
</evidence>
<evidence type="ECO:0000256" key="1">
    <source>
        <dbReference type="SAM" id="Phobius"/>
    </source>
</evidence>
<proteinExistence type="predicted"/>
<dbReference type="PATRIC" id="fig|423471.3.peg.2430"/>
<keyword evidence="1" id="KW-0812">Transmembrane</keyword>
<accession>G5J517</accession>
<name>G5J517_CROWT</name>
<evidence type="ECO:0008006" key="4">
    <source>
        <dbReference type="Google" id="ProtNLM"/>
    </source>
</evidence>
<reference evidence="2 3" key="1">
    <citation type="journal article" date="2011" name="Front. Microbiol.">
        <title>Two Strains of Crocosphaera watsonii with Highly Conserved Genomes are Distinguished by Strain-Specific Features.</title>
        <authorList>
            <person name="Bench S.R."/>
            <person name="Ilikchyan I.N."/>
            <person name="Tripp H.J."/>
            <person name="Zehr J.P."/>
        </authorList>
    </citation>
    <scope>NUCLEOTIDE SEQUENCE [LARGE SCALE GENOMIC DNA]</scope>
    <source>
        <strain evidence="2 3">WH 0003</strain>
    </source>
</reference>
<protein>
    <recommendedName>
        <fullName evidence="4">DUF3750 domain-containing protein</fullName>
    </recommendedName>
</protein>
<dbReference type="Pfam" id="PF12570">
    <property type="entry name" value="DUF3750"/>
    <property type="match status" value="1"/>
</dbReference>
<feature type="transmembrane region" description="Helical" evidence="1">
    <location>
        <begin position="12"/>
        <end position="27"/>
    </location>
</feature>
<dbReference type="InterPro" id="IPR022224">
    <property type="entry name" value="DUF3750"/>
</dbReference>
<keyword evidence="1" id="KW-0472">Membrane</keyword>